<organism evidence="2 3">
    <name type="scientific">Flectobacillus roseus</name>
    <dbReference type="NCBI Taxonomy" id="502259"/>
    <lineage>
        <taxon>Bacteria</taxon>
        <taxon>Pseudomonadati</taxon>
        <taxon>Bacteroidota</taxon>
        <taxon>Cytophagia</taxon>
        <taxon>Cytophagales</taxon>
        <taxon>Flectobacillaceae</taxon>
        <taxon>Flectobacillus</taxon>
    </lineage>
</organism>
<keyword evidence="1" id="KW-1133">Transmembrane helix</keyword>
<comment type="caution">
    <text evidence="2">The sequence shown here is derived from an EMBL/GenBank/DDBJ whole genome shotgun (WGS) entry which is preliminary data.</text>
</comment>
<reference evidence="2 3" key="1">
    <citation type="submission" date="2023-05" db="EMBL/GenBank/DDBJ databases">
        <title>Novel species of genus Flectobacillus isolated from stream in China.</title>
        <authorList>
            <person name="Lu H."/>
        </authorList>
    </citation>
    <scope>NUCLEOTIDE SEQUENCE [LARGE SCALE GENOMIC DNA]</scope>
    <source>
        <strain evidence="2 3">KCTC 42575</strain>
    </source>
</reference>
<name>A0ABT6Y4D9_9BACT</name>
<dbReference type="RefSeq" id="WP_283343243.1">
    <property type="nucleotide sequence ID" value="NZ_JASHIF010000002.1"/>
</dbReference>
<protein>
    <submittedName>
        <fullName evidence="2">Uncharacterized protein</fullName>
    </submittedName>
</protein>
<accession>A0ABT6Y4D9</accession>
<sequence>MKINYVKQIEFEELAHTDFDFIVCASGFEERSTYSSKILDRMKVFTSYKICFSFKGRKLHSKIENDEYFRKNKFSFISVESNDIDYYVDKFLVNISQRQKEKNKERISIFIDYSCMITIIYAGLLKCLNRLDIINTVDVYFSYSHAKLTESKVNNPLSFNHPIPLFDHIQSTNKKVALLLGMGYEENKALGLHEYFQSTSEDIYLFIIRNNGFYEKVLTSNQHLINMVNKSNIIYYELENLNPLINTLDSMVNFLIYQDYRVVLAPIGPKIFNLIALIVNMYHREVTTYRLSDGNNGNPINKIADETKMPTIVHLNMINHK</sequence>
<keyword evidence="1" id="KW-0812">Transmembrane</keyword>
<evidence type="ECO:0000313" key="2">
    <source>
        <dbReference type="EMBL" id="MDI9857968.1"/>
    </source>
</evidence>
<evidence type="ECO:0000256" key="1">
    <source>
        <dbReference type="SAM" id="Phobius"/>
    </source>
</evidence>
<dbReference type="EMBL" id="JASHIF010000002">
    <property type="protein sequence ID" value="MDI9857968.1"/>
    <property type="molecule type" value="Genomic_DNA"/>
</dbReference>
<dbReference type="Proteomes" id="UP001236507">
    <property type="component" value="Unassembled WGS sequence"/>
</dbReference>
<keyword evidence="3" id="KW-1185">Reference proteome</keyword>
<evidence type="ECO:0000313" key="3">
    <source>
        <dbReference type="Proteomes" id="UP001236507"/>
    </source>
</evidence>
<feature type="transmembrane region" description="Helical" evidence="1">
    <location>
        <begin position="107"/>
        <end position="125"/>
    </location>
</feature>
<gene>
    <name evidence="2" type="ORF">QM524_01980</name>
</gene>
<proteinExistence type="predicted"/>
<keyword evidence="1" id="KW-0472">Membrane</keyword>